<accession>A0A6G6UY46</accession>
<dbReference type="RefSeq" id="WP_060501668.1">
    <property type="nucleotide sequence ID" value="NZ_AP022473.1"/>
</dbReference>
<gene>
    <name evidence="1" type="ORF">F9Z43_01390</name>
</gene>
<sequence length="96" mass="10623">MLFSNEREIIGSYKMLPTKDADAIYSQKSMLLKAAKFLKLVGWFCIILGLPMLFMLVPGIIMIGLGVFLLVRANKNIKVIEQATEAYCAEIGVAPV</sequence>
<reference evidence="1 2" key="1">
    <citation type="submission" date="2019-10" db="EMBL/GenBank/DDBJ databases">
        <title>XDR Pseudomonas monteilii producing IMP-16 from LCR.</title>
        <authorList>
            <person name="Ballaben A."/>
            <person name="Doi Y."/>
        </authorList>
    </citation>
    <scope>NUCLEOTIDE SEQUENCE [LARGE SCALE GENOMIC DNA]</scope>
    <source>
        <strain evidence="1 2">597/14</strain>
    </source>
</reference>
<name>A0A6G6UY46_9PSED</name>
<dbReference type="GeneID" id="83670231"/>
<dbReference type="AlphaFoldDB" id="A0A6G6UY46"/>
<evidence type="ECO:0000313" key="1">
    <source>
        <dbReference type="EMBL" id="MVF48022.1"/>
    </source>
</evidence>
<protein>
    <submittedName>
        <fullName evidence="1">Uncharacterized protein</fullName>
    </submittedName>
</protein>
<proteinExistence type="predicted"/>
<comment type="caution">
    <text evidence="1">The sequence shown here is derived from an EMBL/GenBank/DDBJ whole genome shotgun (WGS) entry which is preliminary data.</text>
</comment>
<evidence type="ECO:0000313" key="2">
    <source>
        <dbReference type="Proteomes" id="UP000440965"/>
    </source>
</evidence>
<dbReference type="EMBL" id="WEIK01000001">
    <property type="protein sequence ID" value="MVF48022.1"/>
    <property type="molecule type" value="Genomic_DNA"/>
</dbReference>
<dbReference type="Proteomes" id="UP000440965">
    <property type="component" value="Unassembled WGS sequence"/>
</dbReference>
<organism evidence="1 2">
    <name type="scientific">Pseudomonas monteilii</name>
    <dbReference type="NCBI Taxonomy" id="76759"/>
    <lineage>
        <taxon>Bacteria</taxon>
        <taxon>Pseudomonadati</taxon>
        <taxon>Pseudomonadota</taxon>
        <taxon>Gammaproteobacteria</taxon>
        <taxon>Pseudomonadales</taxon>
        <taxon>Pseudomonadaceae</taxon>
        <taxon>Pseudomonas</taxon>
    </lineage>
</organism>